<reference evidence="3" key="1">
    <citation type="journal article" date="2011" name="Proc. Natl. Acad. Sci. U.S.A.">
        <title>Obligate biotrophy features unraveled by the genomic analysis of rust fungi.</title>
        <authorList>
            <person name="Duplessis S."/>
            <person name="Cuomo C.A."/>
            <person name="Lin Y.-C."/>
            <person name="Aerts A."/>
            <person name="Tisserant E."/>
            <person name="Veneault-Fourrey C."/>
            <person name="Joly D.L."/>
            <person name="Hacquard S."/>
            <person name="Amselem J."/>
            <person name="Cantarel B.L."/>
            <person name="Chiu R."/>
            <person name="Coutinho P.M."/>
            <person name="Feau N."/>
            <person name="Field M."/>
            <person name="Frey P."/>
            <person name="Gelhaye E."/>
            <person name="Goldberg J."/>
            <person name="Grabherr M.G."/>
            <person name="Kodira C.D."/>
            <person name="Kohler A."/>
            <person name="Kuees U."/>
            <person name="Lindquist E.A."/>
            <person name="Lucas S.M."/>
            <person name="Mago R."/>
            <person name="Mauceli E."/>
            <person name="Morin E."/>
            <person name="Murat C."/>
            <person name="Pangilinan J.L."/>
            <person name="Park R."/>
            <person name="Pearson M."/>
            <person name="Quesneville H."/>
            <person name="Rouhier N."/>
            <person name="Sakthikumar S."/>
            <person name="Salamov A.A."/>
            <person name="Schmutz J."/>
            <person name="Selles B."/>
            <person name="Shapiro H."/>
            <person name="Tanguay P."/>
            <person name="Tuskan G.A."/>
            <person name="Henrissat B."/>
            <person name="Van de Peer Y."/>
            <person name="Rouze P."/>
            <person name="Ellis J.G."/>
            <person name="Dodds P.N."/>
            <person name="Schein J.E."/>
            <person name="Zhong S."/>
            <person name="Hamelin R.C."/>
            <person name="Grigoriev I.V."/>
            <person name="Szabo L.J."/>
            <person name="Martin F."/>
        </authorList>
    </citation>
    <scope>NUCLEOTIDE SEQUENCE [LARGE SCALE GENOMIC DNA]</scope>
    <source>
        <strain evidence="3">98AG31 / pathotype 3-4-7</strain>
    </source>
</reference>
<proteinExistence type="predicted"/>
<dbReference type="AlphaFoldDB" id="F4SD14"/>
<feature type="region of interest" description="Disordered" evidence="1">
    <location>
        <begin position="42"/>
        <end position="78"/>
    </location>
</feature>
<dbReference type="InParanoid" id="F4SD14"/>
<dbReference type="RefSeq" id="XP_007419266.1">
    <property type="nucleotide sequence ID" value="XM_007419204.1"/>
</dbReference>
<dbReference type="GeneID" id="18931385"/>
<sequence>MSKRKNPASKEGQDVVNLLTHEGNQANANIMIPPANVKGTNEVDQANAKNDSSISKSNNQADAINVSKDTEKSTNEISPVHQNKEVSIDLINDSNKEINDAGSNRIEKGKGMIQIDDSYKELLGSKPNANATENLTPSIIVTQQMKDLDMTMDRATAAVLAGNKEEAAFLFRIHEQMKAAEERLRSSTTTLNPTSVSLSVNQEKNSKGVNLKSNPIIILDENNLKQPNSNKVEEGSEIVENGFTFREGASTNTDSNVGLTPFFKKNIKELKLPVPLTIFNEEWQEEAWQYHTEKKAFRILMNSHNHT</sequence>
<protein>
    <submittedName>
        <fullName evidence="2">Uncharacterized protein</fullName>
    </submittedName>
</protein>
<feature type="compositionally biased region" description="Polar residues" evidence="1">
    <location>
        <begin position="42"/>
        <end position="62"/>
    </location>
</feature>
<dbReference type="EMBL" id="GL883231">
    <property type="protein sequence ID" value="EGF97462.1"/>
    <property type="molecule type" value="Genomic_DNA"/>
</dbReference>
<evidence type="ECO:0000256" key="1">
    <source>
        <dbReference type="SAM" id="MobiDB-lite"/>
    </source>
</evidence>
<dbReference type="KEGG" id="mlr:MELLADRAFT_69980"/>
<accession>F4SD14</accession>
<keyword evidence="3" id="KW-1185">Reference proteome</keyword>
<dbReference type="VEuPathDB" id="FungiDB:MELLADRAFT_69980"/>
<dbReference type="Proteomes" id="UP000001072">
    <property type="component" value="Unassembled WGS sequence"/>
</dbReference>
<evidence type="ECO:0000313" key="3">
    <source>
        <dbReference type="Proteomes" id="UP000001072"/>
    </source>
</evidence>
<evidence type="ECO:0000313" key="2">
    <source>
        <dbReference type="EMBL" id="EGF97462.1"/>
    </source>
</evidence>
<gene>
    <name evidence="2" type="ORF">MELLADRAFT_69980</name>
</gene>
<dbReference type="HOGENOM" id="CLU_906375_0_0_1"/>
<organism evidence="3">
    <name type="scientific">Melampsora larici-populina (strain 98AG31 / pathotype 3-4-7)</name>
    <name type="common">Poplar leaf rust fungus</name>
    <dbReference type="NCBI Taxonomy" id="747676"/>
    <lineage>
        <taxon>Eukaryota</taxon>
        <taxon>Fungi</taxon>
        <taxon>Dikarya</taxon>
        <taxon>Basidiomycota</taxon>
        <taxon>Pucciniomycotina</taxon>
        <taxon>Pucciniomycetes</taxon>
        <taxon>Pucciniales</taxon>
        <taxon>Melampsoraceae</taxon>
        <taxon>Melampsora</taxon>
    </lineage>
</organism>
<name>F4SD14_MELLP</name>